<dbReference type="EMBL" id="JBHSAV010000057">
    <property type="protein sequence ID" value="MFC3977408.1"/>
    <property type="molecule type" value="Genomic_DNA"/>
</dbReference>
<gene>
    <name evidence="5 7" type="primary">prmC</name>
    <name evidence="7" type="ORF">ACFOUP_13555</name>
</gene>
<sequence>MISLKQLFQSNSEKLQFIYPKQEAESLILWLLEDTLGINRQDLLLDKTIHEVPDILYSHIKSLLEKKPIQYILGIAPFYGRSFEVNENVLIPRNETEELVHLIIQENKQLNLRILDIGTGSGCIPISLKLEIPSSKLFAIDVSPEALLIAKRNAEALEASVEFLKVDILNEEIHLNNLDIIVSNPPYVLDSEKSIMHENVLNHEPHLALFVDDDDPLIFYRNIAQKATSSLKKGGKLYFEINEAYGEDVVNLLEEMGYTEVILRRDLNDKNRMVSAALT</sequence>
<evidence type="ECO:0000256" key="4">
    <source>
        <dbReference type="ARBA" id="ARBA00048391"/>
    </source>
</evidence>
<dbReference type="InterPro" id="IPR007848">
    <property type="entry name" value="Small_mtfrase_dom"/>
</dbReference>
<comment type="caution">
    <text evidence="7">The sequence shown here is derived from an EMBL/GenBank/DDBJ whole genome shotgun (WGS) entry which is preliminary data.</text>
</comment>
<evidence type="ECO:0000256" key="1">
    <source>
        <dbReference type="ARBA" id="ARBA00022603"/>
    </source>
</evidence>
<evidence type="ECO:0000313" key="7">
    <source>
        <dbReference type="EMBL" id="MFC3977408.1"/>
    </source>
</evidence>
<proteinExistence type="inferred from homology"/>
<keyword evidence="1 5" id="KW-0489">Methyltransferase</keyword>
<dbReference type="NCBIfam" id="TIGR00536">
    <property type="entry name" value="hemK_fam"/>
    <property type="match status" value="1"/>
</dbReference>
<name>A0ABV8EQG7_9BACT</name>
<dbReference type="InterPro" id="IPR002052">
    <property type="entry name" value="DNA_methylase_N6_adenine_CS"/>
</dbReference>
<dbReference type="HAMAP" id="MF_02126">
    <property type="entry name" value="RF_methyltr_PrmC"/>
    <property type="match status" value="1"/>
</dbReference>
<keyword evidence="2 5" id="KW-0808">Transferase</keyword>
<protein>
    <recommendedName>
        <fullName evidence="5">Release factor glutamine methyltransferase</fullName>
        <shortName evidence="5">RF MTase</shortName>
        <ecNumber evidence="5">2.1.1.297</ecNumber>
    </recommendedName>
    <alternativeName>
        <fullName evidence="5">N5-glutamine methyltransferase PrmC</fullName>
    </alternativeName>
    <alternativeName>
        <fullName evidence="5">Protein-(glutamine-N5) MTase PrmC</fullName>
    </alternativeName>
    <alternativeName>
        <fullName evidence="5">Protein-glutamine N-methyltransferase PrmC</fullName>
    </alternativeName>
</protein>
<comment type="similarity">
    <text evidence="5">Belongs to the protein N5-glutamine methyltransferase family. PrmC subfamily.</text>
</comment>
<comment type="function">
    <text evidence="5">Methylates the class 1 translation termination release factors RF1/PrfA and RF2/PrfB on the glutamine residue of the universally conserved GGQ motif.</text>
</comment>
<reference evidence="8" key="1">
    <citation type="journal article" date="2019" name="Int. J. Syst. Evol. Microbiol.">
        <title>The Global Catalogue of Microorganisms (GCM) 10K type strain sequencing project: providing services to taxonomists for standard genome sequencing and annotation.</title>
        <authorList>
            <consortium name="The Broad Institute Genomics Platform"/>
            <consortium name="The Broad Institute Genome Sequencing Center for Infectious Disease"/>
            <person name="Wu L."/>
            <person name="Ma J."/>
        </authorList>
    </citation>
    <scope>NUCLEOTIDE SEQUENCE [LARGE SCALE GENOMIC DNA]</scope>
    <source>
        <strain evidence="8">CECT 8551</strain>
    </source>
</reference>
<dbReference type="Proteomes" id="UP001595766">
    <property type="component" value="Unassembled WGS sequence"/>
</dbReference>
<feature type="binding site" evidence="5">
    <location>
        <position position="184"/>
    </location>
    <ligand>
        <name>S-adenosyl-L-methionine</name>
        <dbReference type="ChEBI" id="CHEBI:59789"/>
    </ligand>
</feature>
<accession>A0ABV8EQG7</accession>
<evidence type="ECO:0000256" key="3">
    <source>
        <dbReference type="ARBA" id="ARBA00022691"/>
    </source>
</evidence>
<dbReference type="PANTHER" id="PTHR18895">
    <property type="entry name" value="HEMK METHYLTRANSFERASE"/>
    <property type="match status" value="1"/>
</dbReference>
<feature type="binding site" evidence="5">
    <location>
        <begin position="184"/>
        <end position="187"/>
    </location>
    <ligand>
        <name>substrate</name>
    </ligand>
</feature>
<dbReference type="RefSeq" id="WP_241293371.1">
    <property type="nucleotide sequence ID" value="NZ_JAKZGR010000005.1"/>
</dbReference>
<keyword evidence="3 5" id="KW-0949">S-adenosyl-L-methionine</keyword>
<evidence type="ECO:0000256" key="2">
    <source>
        <dbReference type="ARBA" id="ARBA00022679"/>
    </source>
</evidence>
<dbReference type="Gene3D" id="3.40.50.150">
    <property type="entry name" value="Vaccinia Virus protein VP39"/>
    <property type="match status" value="1"/>
</dbReference>
<feature type="binding site" evidence="5">
    <location>
        <position position="141"/>
    </location>
    <ligand>
        <name>S-adenosyl-L-methionine</name>
        <dbReference type="ChEBI" id="CHEBI:59789"/>
    </ligand>
</feature>
<dbReference type="Gene3D" id="1.10.8.10">
    <property type="entry name" value="DNA helicase RuvA subunit, C-terminal domain"/>
    <property type="match status" value="1"/>
</dbReference>
<dbReference type="NCBIfam" id="TIGR03534">
    <property type="entry name" value="RF_mod_PrmC"/>
    <property type="match status" value="1"/>
</dbReference>
<dbReference type="InterPro" id="IPR029063">
    <property type="entry name" value="SAM-dependent_MTases_sf"/>
</dbReference>
<dbReference type="CDD" id="cd02440">
    <property type="entry name" value="AdoMet_MTases"/>
    <property type="match status" value="1"/>
</dbReference>
<dbReference type="Pfam" id="PF05175">
    <property type="entry name" value="MTS"/>
    <property type="match status" value="1"/>
</dbReference>
<dbReference type="SUPFAM" id="SSF53335">
    <property type="entry name" value="S-adenosyl-L-methionine-dependent methyltransferases"/>
    <property type="match status" value="1"/>
</dbReference>
<comment type="catalytic activity">
    <reaction evidence="4 5">
        <text>L-glutaminyl-[peptide chain release factor] + S-adenosyl-L-methionine = N(5)-methyl-L-glutaminyl-[peptide chain release factor] + S-adenosyl-L-homocysteine + H(+)</text>
        <dbReference type="Rhea" id="RHEA:42896"/>
        <dbReference type="Rhea" id="RHEA-COMP:10271"/>
        <dbReference type="Rhea" id="RHEA-COMP:10272"/>
        <dbReference type="ChEBI" id="CHEBI:15378"/>
        <dbReference type="ChEBI" id="CHEBI:30011"/>
        <dbReference type="ChEBI" id="CHEBI:57856"/>
        <dbReference type="ChEBI" id="CHEBI:59789"/>
        <dbReference type="ChEBI" id="CHEBI:61891"/>
        <dbReference type="EC" id="2.1.1.297"/>
    </reaction>
</comment>
<dbReference type="EC" id="2.1.1.297" evidence="5"/>
<organism evidence="7 8">
    <name type="scientific">Belliella kenyensis</name>
    <dbReference type="NCBI Taxonomy" id="1472724"/>
    <lineage>
        <taxon>Bacteria</taxon>
        <taxon>Pseudomonadati</taxon>
        <taxon>Bacteroidota</taxon>
        <taxon>Cytophagia</taxon>
        <taxon>Cytophagales</taxon>
        <taxon>Cyclobacteriaceae</taxon>
        <taxon>Belliella</taxon>
    </lineage>
</organism>
<dbReference type="PROSITE" id="PS00092">
    <property type="entry name" value="N6_MTASE"/>
    <property type="match status" value="1"/>
</dbReference>
<dbReference type="PANTHER" id="PTHR18895:SF74">
    <property type="entry name" value="MTRF1L RELEASE FACTOR GLUTAMINE METHYLTRANSFERASE"/>
    <property type="match status" value="1"/>
</dbReference>
<comment type="caution">
    <text evidence="5">Lacks conserved residue(s) required for the propagation of feature annotation.</text>
</comment>
<dbReference type="GO" id="GO:0032259">
    <property type="term" value="P:methylation"/>
    <property type="evidence" value="ECO:0007669"/>
    <property type="project" value="UniProtKB-KW"/>
</dbReference>
<evidence type="ECO:0000259" key="6">
    <source>
        <dbReference type="Pfam" id="PF05175"/>
    </source>
</evidence>
<dbReference type="GO" id="GO:0102559">
    <property type="term" value="F:peptide chain release factor N(5)-glutamine methyltransferase activity"/>
    <property type="evidence" value="ECO:0007669"/>
    <property type="project" value="UniProtKB-EC"/>
</dbReference>
<feature type="binding site" evidence="5">
    <location>
        <begin position="118"/>
        <end position="122"/>
    </location>
    <ligand>
        <name>S-adenosyl-L-methionine</name>
        <dbReference type="ChEBI" id="CHEBI:59789"/>
    </ligand>
</feature>
<dbReference type="InterPro" id="IPR050320">
    <property type="entry name" value="N5-glutamine_MTase"/>
</dbReference>
<feature type="domain" description="Methyltransferase small" evidence="6">
    <location>
        <begin position="109"/>
        <end position="197"/>
    </location>
</feature>
<dbReference type="InterPro" id="IPR004556">
    <property type="entry name" value="HemK-like"/>
</dbReference>
<evidence type="ECO:0000256" key="5">
    <source>
        <dbReference type="HAMAP-Rule" id="MF_02126"/>
    </source>
</evidence>
<dbReference type="InterPro" id="IPR019874">
    <property type="entry name" value="RF_methyltr_PrmC"/>
</dbReference>
<keyword evidence="8" id="KW-1185">Reference proteome</keyword>
<evidence type="ECO:0000313" key="8">
    <source>
        <dbReference type="Proteomes" id="UP001595766"/>
    </source>
</evidence>